<proteinExistence type="predicted"/>
<reference evidence="1 2" key="1">
    <citation type="submission" date="2014-07" db="EMBL/GenBank/DDBJ databases">
        <title>Unique and conserved regions in Vibrio harveyi and related species in comparison with the shrimp pathogen Vibrio harveyi CAIM 1792.</title>
        <authorList>
            <person name="Espinoza-Valles I."/>
            <person name="Vora G."/>
            <person name="Leekitcharoenphon P."/>
            <person name="Ussery D."/>
            <person name="Hoj L."/>
            <person name="Gomez-Gil B."/>
        </authorList>
    </citation>
    <scope>NUCLEOTIDE SEQUENCE [LARGE SCALE GENOMIC DNA]</scope>
    <source>
        <strain evidence="2">CAIM 1854 / LMG 25443</strain>
    </source>
</reference>
<evidence type="ECO:0000313" key="1">
    <source>
        <dbReference type="EMBL" id="KIF53009.1"/>
    </source>
</evidence>
<dbReference type="InterPro" id="IPR018330">
    <property type="entry name" value="RecT_fam"/>
</dbReference>
<evidence type="ECO:0000313" key="2">
    <source>
        <dbReference type="Proteomes" id="UP000031586"/>
    </source>
</evidence>
<dbReference type="RefSeq" id="WP_020194172.1">
    <property type="nucleotide sequence ID" value="NZ_BAOH01000005.1"/>
</dbReference>
<dbReference type="GO" id="GO:0003677">
    <property type="term" value="F:DNA binding"/>
    <property type="evidence" value="ECO:0007669"/>
    <property type="project" value="InterPro"/>
</dbReference>
<dbReference type="Pfam" id="PF03837">
    <property type="entry name" value="RecT"/>
    <property type="match status" value="1"/>
</dbReference>
<sequence length="439" mass="49923">MTPRDIELTQFINANSLNASILRSYTEFSRQTCLKEGASQEAYSNVAFADYFMLALNKNSNKLPKEPSIEITPNELIEWDFFPVMTAKGLTCCHRSDPKLHVVNFSFFGDDSKVMLTNGKVQYSDKQETQPTGALFSGSYSGQNVYGYVSLSEAKKLVPASARLDHKVLELIMLETALYRAIYRLNKSGLSQELRDLMTLHELRNFHTFNSTEAINKAYQVAFNTINARKSYLENFSKLWRDNFHQEAMFLSFSLARIAAEYHFGEERIAMESYNLASVAAEKNLSLTPISGELYVSARPCHEKDGVIVLNIYETVRGKLHRAYSYAGLKSVTADVVFSNDNFELQNNDFVTHISPDFTKDSARGELIGAYAALEFVDGTQSNIFIQKKDLVEIALMAGNDAWNDVFFKRMWMKHAISEALDLCDWSPKKYVHHSRYLD</sequence>
<dbReference type="GO" id="GO:0006259">
    <property type="term" value="P:DNA metabolic process"/>
    <property type="evidence" value="ECO:0007669"/>
    <property type="project" value="InterPro"/>
</dbReference>
<comment type="caution">
    <text evidence="1">The sequence shown here is derived from an EMBL/GenBank/DDBJ whole genome shotgun (WGS) entry which is preliminary data.</text>
</comment>
<dbReference type="PATRIC" id="fig|1229493.5.peg.815"/>
<accession>A0A0C1ZA12</accession>
<dbReference type="AlphaFoldDB" id="A0A0C1ZA12"/>
<gene>
    <name evidence="1" type="ORF">H735_08645</name>
</gene>
<protein>
    <submittedName>
        <fullName evidence="1">Uncharacterized protein</fullName>
    </submittedName>
</protein>
<name>A0A0C1ZA12_9VIBR</name>
<dbReference type="Proteomes" id="UP000031586">
    <property type="component" value="Unassembled WGS sequence"/>
</dbReference>
<dbReference type="EMBL" id="JPRD01000015">
    <property type="protein sequence ID" value="KIF53009.1"/>
    <property type="molecule type" value="Genomic_DNA"/>
</dbReference>
<organism evidence="1 2">
    <name type="scientific">Vibrio owensii CAIM 1854 = LMG 25443</name>
    <dbReference type="NCBI Taxonomy" id="1229493"/>
    <lineage>
        <taxon>Bacteria</taxon>
        <taxon>Pseudomonadati</taxon>
        <taxon>Pseudomonadota</taxon>
        <taxon>Gammaproteobacteria</taxon>
        <taxon>Vibrionales</taxon>
        <taxon>Vibrionaceae</taxon>
        <taxon>Vibrio</taxon>
    </lineage>
</organism>